<comment type="caution">
    <text evidence="1">The sequence shown here is derived from an EMBL/GenBank/DDBJ whole genome shotgun (WGS) entry which is preliminary data.</text>
</comment>
<gene>
    <name evidence="1" type="ORF">MRB53_000584</name>
</gene>
<protein>
    <submittedName>
        <fullName evidence="1">Uncharacterized protein</fullName>
    </submittedName>
</protein>
<dbReference type="EMBL" id="CM056809">
    <property type="protein sequence ID" value="KAJ8647561.1"/>
    <property type="molecule type" value="Genomic_DNA"/>
</dbReference>
<evidence type="ECO:0000313" key="2">
    <source>
        <dbReference type="Proteomes" id="UP001234297"/>
    </source>
</evidence>
<reference evidence="1 2" key="1">
    <citation type="journal article" date="2022" name="Hortic Res">
        <title>A haplotype resolved chromosomal level avocado genome allows analysis of novel avocado genes.</title>
        <authorList>
            <person name="Nath O."/>
            <person name="Fletcher S.J."/>
            <person name="Hayward A."/>
            <person name="Shaw L.M."/>
            <person name="Masouleh A.K."/>
            <person name="Furtado A."/>
            <person name="Henry R.J."/>
            <person name="Mitter N."/>
        </authorList>
    </citation>
    <scope>NUCLEOTIDE SEQUENCE [LARGE SCALE GENOMIC DNA]</scope>
    <source>
        <strain evidence="2">cv. Hass</strain>
    </source>
</reference>
<name>A0ACC2MP89_PERAE</name>
<sequence>MEGNAVAVTLGNKINFSADSIAVSKGDLKDMVTGVLYHEMAHVWQWFGNQQTPSGLIEGIADFVRLKSGYPDPNWVKPDLNGKMRNGYSNDFFMELLGKTVDQLWADYKAKYGS</sequence>
<accession>A0ACC2MP89</accession>
<evidence type="ECO:0000313" key="1">
    <source>
        <dbReference type="EMBL" id="KAJ8647561.1"/>
    </source>
</evidence>
<keyword evidence="2" id="KW-1185">Reference proteome</keyword>
<dbReference type="Proteomes" id="UP001234297">
    <property type="component" value="Chromosome 1"/>
</dbReference>
<organism evidence="1 2">
    <name type="scientific">Persea americana</name>
    <name type="common">Avocado</name>
    <dbReference type="NCBI Taxonomy" id="3435"/>
    <lineage>
        <taxon>Eukaryota</taxon>
        <taxon>Viridiplantae</taxon>
        <taxon>Streptophyta</taxon>
        <taxon>Embryophyta</taxon>
        <taxon>Tracheophyta</taxon>
        <taxon>Spermatophyta</taxon>
        <taxon>Magnoliopsida</taxon>
        <taxon>Magnoliidae</taxon>
        <taxon>Laurales</taxon>
        <taxon>Lauraceae</taxon>
        <taxon>Persea</taxon>
    </lineage>
</organism>
<proteinExistence type="predicted"/>